<reference evidence="3" key="1">
    <citation type="submission" date="2020-10" db="EMBL/GenBank/DDBJ databases">
        <authorList>
            <person name="Han B."/>
            <person name="Lu T."/>
            <person name="Zhao Q."/>
            <person name="Huang X."/>
            <person name="Zhao Y."/>
        </authorList>
    </citation>
    <scope>NUCLEOTIDE SEQUENCE</scope>
</reference>
<dbReference type="SUPFAM" id="SSF56219">
    <property type="entry name" value="DNase I-like"/>
    <property type="match status" value="1"/>
</dbReference>
<organism evidence="3 4">
    <name type="scientific">Miscanthus lutarioriparius</name>
    <dbReference type="NCBI Taxonomy" id="422564"/>
    <lineage>
        <taxon>Eukaryota</taxon>
        <taxon>Viridiplantae</taxon>
        <taxon>Streptophyta</taxon>
        <taxon>Embryophyta</taxon>
        <taxon>Tracheophyta</taxon>
        <taxon>Spermatophyta</taxon>
        <taxon>Magnoliopsida</taxon>
        <taxon>Liliopsida</taxon>
        <taxon>Poales</taxon>
        <taxon>Poaceae</taxon>
        <taxon>PACMAD clade</taxon>
        <taxon>Panicoideae</taxon>
        <taxon>Andropogonodae</taxon>
        <taxon>Andropogoneae</taxon>
        <taxon>Saccharinae</taxon>
        <taxon>Miscanthus</taxon>
    </lineage>
</organism>
<dbReference type="InterPro" id="IPR005135">
    <property type="entry name" value="Endo/exonuclease/phosphatase"/>
</dbReference>
<evidence type="ECO:0000313" key="4">
    <source>
        <dbReference type="Proteomes" id="UP000604825"/>
    </source>
</evidence>
<proteinExistence type="predicted"/>
<dbReference type="Pfam" id="PF13966">
    <property type="entry name" value="zf-RVT"/>
    <property type="match status" value="1"/>
</dbReference>
<evidence type="ECO:0000313" key="3">
    <source>
        <dbReference type="EMBL" id="CAD6269436.1"/>
    </source>
</evidence>
<comment type="caution">
    <text evidence="3">The sequence shown here is derived from an EMBL/GenBank/DDBJ whole genome shotgun (WGS) entry which is preliminary data.</text>
</comment>
<name>A0A811RHW0_9POAL</name>
<dbReference type="AlphaFoldDB" id="A0A811RHW0"/>
<dbReference type="Proteomes" id="UP000604825">
    <property type="component" value="Unassembled WGS sequence"/>
</dbReference>
<dbReference type="PANTHER" id="PTHR33116">
    <property type="entry name" value="REVERSE TRANSCRIPTASE ZINC-BINDING DOMAIN-CONTAINING PROTEIN-RELATED-RELATED"/>
    <property type="match status" value="1"/>
</dbReference>
<dbReference type="PANTHER" id="PTHR33116:SF87">
    <property type="entry name" value="OS01G0158850 PROTEIN"/>
    <property type="match status" value="1"/>
</dbReference>
<evidence type="ECO:0000259" key="1">
    <source>
        <dbReference type="Pfam" id="PF03372"/>
    </source>
</evidence>
<dbReference type="GO" id="GO:0003824">
    <property type="term" value="F:catalytic activity"/>
    <property type="evidence" value="ECO:0007669"/>
    <property type="project" value="InterPro"/>
</dbReference>
<dbReference type="OrthoDB" id="693418at2759"/>
<evidence type="ECO:0008006" key="5">
    <source>
        <dbReference type="Google" id="ProtNLM"/>
    </source>
</evidence>
<dbReference type="EMBL" id="CAJGYO010000015">
    <property type="protein sequence ID" value="CAD6269436.1"/>
    <property type="molecule type" value="Genomic_DNA"/>
</dbReference>
<sequence>MQKKMPHSSRPWANHVRLIGTAQAHYITSRKKSTLYYPGFILWNECRVSCTDITIGEFHVAANVQLKDSDASFLLTVVYGPSCRRADKLRFLDELKALKPAPSMRWLITGDFNLIYRAADKNNRNLSPRLMRHFREALDECDLSEISLQNRKFTWSNERQRPTMSRLDRFFCNAEWDATFSNHHEPFHPLVDKTVSKLTAWNGRQINPVGRSTLVKAVLTSQAVYFLTSLRAPKETIKDIDRQRKRFLWAGAETLTGGKCKVNWPRSARPKYSGGLGILHLGKFARALRLRWLWRQWSASSDGTLGDETPCNTTDQLLFAASTTLTIGDGKRALFWTSAWLDGQRPCDVAPHLFAISRRKNRTLQQALLDNNWIRDINLQHHSFSAQHLAEYTHLWQATRRIILRTGTPDNFSWKFEENGEYTTSSAYHAQFIGATKNNFEALIWKPWAPPKCKFFSWLAIQNRVWTTDRLEARRWPNQGTCTLCRLHAETGPHLFRDCRFTKRLWKEIATWAQNSNLHPSAWPHSETLEKWWTAMSNAPSTRRKGLRSLIILVCWEVWKERNSRVFEHTESTNFMVLQRIKGEARLWILAGAKHLSTFLLPQQLLS</sequence>
<dbReference type="Pfam" id="PF03372">
    <property type="entry name" value="Exo_endo_phos"/>
    <property type="match status" value="1"/>
</dbReference>
<dbReference type="Gene3D" id="3.60.10.10">
    <property type="entry name" value="Endonuclease/exonuclease/phosphatase"/>
    <property type="match status" value="1"/>
</dbReference>
<dbReference type="InterPro" id="IPR026960">
    <property type="entry name" value="RVT-Znf"/>
</dbReference>
<dbReference type="InterPro" id="IPR036691">
    <property type="entry name" value="Endo/exonu/phosph_ase_sf"/>
</dbReference>
<accession>A0A811RHW0</accession>
<protein>
    <recommendedName>
        <fullName evidence="5">Reverse transcriptase zinc-binding domain-containing protein</fullName>
    </recommendedName>
</protein>
<feature type="domain" description="Endonuclease/exonuclease/phosphatase" evidence="1">
    <location>
        <begin position="37"/>
        <end position="188"/>
    </location>
</feature>
<gene>
    <name evidence="3" type="ORF">NCGR_LOCUS52740</name>
</gene>
<evidence type="ECO:0000259" key="2">
    <source>
        <dbReference type="Pfam" id="PF13966"/>
    </source>
</evidence>
<feature type="domain" description="Reverse transcriptase zinc-binding" evidence="2">
    <location>
        <begin position="422"/>
        <end position="506"/>
    </location>
</feature>
<keyword evidence="4" id="KW-1185">Reference proteome</keyword>